<comment type="caution">
    <text evidence="2">The sequence shown here is derived from an EMBL/GenBank/DDBJ whole genome shotgun (WGS) entry which is preliminary data.</text>
</comment>
<evidence type="ECO:0000256" key="1">
    <source>
        <dbReference type="SAM" id="Phobius"/>
    </source>
</evidence>
<evidence type="ECO:0000313" key="3">
    <source>
        <dbReference type="Proteomes" id="UP000031202"/>
    </source>
</evidence>
<protein>
    <submittedName>
        <fullName evidence="2">Uncharacterized protein</fullName>
    </submittedName>
</protein>
<gene>
    <name evidence="2" type="ORF">RM52_11650</name>
</gene>
<evidence type="ECO:0000313" key="2">
    <source>
        <dbReference type="EMBL" id="KIC57126.1"/>
    </source>
</evidence>
<keyword evidence="1" id="KW-0472">Membrane</keyword>
<reference evidence="2 3" key="1">
    <citation type="submission" date="2014-12" db="EMBL/GenBank/DDBJ databases">
        <title>Genome sequencing of Microbacterium hominis TPW29.</title>
        <authorList>
            <person name="Tan P.W."/>
            <person name="Chan K.-G."/>
        </authorList>
    </citation>
    <scope>NUCLEOTIDE SEQUENCE [LARGE SCALE GENOMIC DNA]</scope>
    <source>
        <strain evidence="2 3">TPW29</strain>
    </source>
</reference>
<keyword evidence="1" id="KW-0812">Transmembrane</keyword>
<feature type="transmembrane region" description="Helical" evidence="1">
    <location>
        <begin position="6"/>
        <end position="24"/>
    </location>
</feature>
<dbReference type="Proteomes" id="UP000031202">
    <property type="component" value="Unassembled WGS sequence"/>
</dbReference>
<dbReference type="InterPro" id="IPR009310">
    <property type="entry name" value="BphX"/>
</dbReference>
<name>A0A0B4CRX6_9MICO</name>
<dbReference type="Pfam" id="PF06139">
    <property type="entry name" value="BphX"/>
    <property type="match status" value="1"/>
</dbReference>
<accession>A0A0B4CRX6</accession>
<feature type="transmembrane region" description="Helical" evidence="1">
    <location>
        <begin position="61"/>
        <end position="82"/>
    </location>
</feature>
<dbReference type="AlphaFoldDB" id="A0A0B4CRX6"/>
<proteinExistence type="predicted"/>
<dbReference type="RefSeq" id="WP_039416319.1">
    <property type="nucleotide sequence ID" value="NZ_JWSZ01000013.1"/>
</dbReference>
<dbReference type="EMBL" id="JWSZ01000013">
    <property type="protein sequence ID" value="KIC57126.1"/>
    <property type="molecule type" value="Genomic_DNA"/>
</dbReference>
<keyword evidence="1" id="KW-1133">Transmembrane helix</keyword>
<sequence length="96" mass="10676">MTGFADWMLVFSLDLLVLGAFLLVGSRRPMAWLPLLWLTIALGVVRGIADDVYMIARGYPPLPFLGFIILHAAIIAWGVLAWRGVRRQTGARLSPR</sequence>
<feature type="transmembrane region" description="Helical" evidence="1">
    <location>
        <begin position="31"/>
        <end position="49"/>
    </location>
</feature>
<organism evidence="2 3">
    <name type="scientific">Microbacterium hominis</name>
    <dbReference type="NCBI Taxonomy" id="162426"/>
    <lineage>
        <taxon>Bacteria</taxon>
        <taxon>Bacillati</taxon>
        <taxon>Actinomycetota</taxon>
        <taxon>Actinomycetes</taxon>
        <taxon>Micrococcales</taxon>
        <taxon>Microbacteriaceae</taxon>
        <taxon>Microbacterium</taxon>
    </lineage>
</organism>